<dbReference type="FunFam" id="2.10.250.10:FF:000001">
    <property type="entry name" value="Calnexin homolog"/>
    <property type="match status" value="1"/>
</dbReference>
<evidence type="ECO:0000313" key="11">
    <source>
        <dbReference type="EMBL" id="KNE55367.1"/>
    </source>
</evidence>
<dbReference type="STRING" id="578462.A0A0L0RY92"/>
<dbReference type="GO" id="GO:0005789">
    <property type="term" value="C:endoplasmic reticulum membrane"/>
    <property type="evidence" value="ECO:0007669"/>
    <property type="project" value="UniProtKB-SubCell"/>
</dbReference>
<keyword evidence="8" id="KW-1015">Disulfide bond</keyword>
<dbReference type="InterPro" id="IPR018124">
    <property type="entry name" value="Calret/calnex_CS"/>
</dbReference>
<evidence type="ECO:0000256" key="1">
    <source>
        <dbReference type="ARBA" id="ARBA00004389"/>
    </source>
</evidence>
<dbReference type="PRINTS" id="PR00626">
    <property type="entry name" value="CALRETICULIN"/>
</dbReference>
<keyword evidence="7 9" id="KW-0143">Chaperone</keyword>
<evidence type="ECO:0000256" key="6">
    <source>
        <dbReference type="ARBA" id="ARBA00023136"/>
    </source>
</evidence>
<dbReference type="PROSITE" id="PS00803">
    <property type="entry name" value="CALRETICULIN_1"/>
    <property type="match status" value="1"/>
</dbReference>
<dbReference type="GO" id="GO:0036503">
    <property type="term" value="P:ERAD pathway"/>
    <property type="evidence" value="ECO:0007669"/>
    <property type="project" value="TreeGrafter"/>
</dbReference>
<comment type="subcellular location">
    <subcellularLocation>
        <location evidence="1">Endoplasmic reticulum membrane</location>
        <topology evidence="1">Single-pass membrane protein</topology>
    </subcellularLocation>
</comment>
<dbReference type="InterPro" id="IPR009033">
    <property type="entry name" value="Calreticulin/calnexin_P_dom_sf"/>
</dbReference>
<feature type="signal peptide" evidence="9">
    <location>
        <begin position="1"/>
        <end position="23"/>
    </location>
</feature>
<gene>
    <name evidence="11" type="ORF">AMAG_01267</name>
</gene>
<dbReference type="VEuPathDB" id="FungiDB:AMAG_01267"/>
<reference evidence="12" key="2">
    <citation type="submission" date="2009-11" db="EMBL/GenBank/DDBJ databases">
        <title>The Genome Sequence of Allomyces macrogynus strain ATCC 38327.</title>
        <authorList>
            <consortium name="The Broad Institute Genome Sequencing Platform"/>
            <person name="Russ C."/>
            <person name="Cuomo C."/>
            <person name="Shea T."/>
            <person name="Young S.K."/>
            <person name="Zeng Q."/>
            <person name="Koehrsen M."/>
            <person name="Haas B."/>
            <person name="Borodovsky M."/>
            <person name="Guigo R."/>
            <person name="Alvarado L."/>
            <person name="Berlin A."/>
            <person name="Borenstein D."/>
            <person name="Chen Z."/>
            <person name="Engels R."/>
            <person name="Freedman E."/>
            <person name="Gellesch M."/>
            <person name="Goldberg J."/>
            <person name="Griggs A."/>
            <person name="Gujja S."/>
            <person name="Heiman D."/>
            <person name="Hepburn T."/>
            <person name="Howarth C."/>
            <person name="Jen D."/>
            <person name="Larson L."/>
            <person name="Lewis B."/>
            <person name="Mehta T."/>
            <person name="Park D."/>
            <person name="Pearson M."/>
            <person name="Roberts A."/>
            <person name="Saif S."/>
            <person name="Shenoy N."/>
            <person name="Sisk P."/>
            <person name="Stolte C."/>
            <person name="Sykes S."/>
            <person name="Walk T."/>
            <person name="White J."/>
            <person name="Yandava C."/>
            <person name="Burger G."/>
            <person name="Gray M.W."/>
            <person name="Holland P.W.H."/>
            <person name="King N."/>
            <person name="Lang F.B.F."/>
            <person name="Roger A.J."/>
            <person name="Ruiz-Trillo I."/>
            <person name="Lander E."/>
            <person name="Nusbaum C."/>
        </authorList>
    </citation>
    <scope>NUCLEOTIDE SEQUENCE [LARGE SCALE GENOMIC DNA]</scope>
    <source>
        <strain evidence="12">ATCC 38327</strain>
    </source>
</reference>
<keyword evidence="6 9" id="KW-0472">Membrane</keyword>
<reference evidence="11 12" key="1">
    <citation type="submission" date="2009-11" db="EMBL/GenBank/DDBJ databases">
        <title>Annotation of Allomyces macrogynus ATCC 38327.</title>
        <authorList>
            <consortium name="The Broad Institute Genome Sequencing Platform"/>
            <person name="Russ C."/>
            <person name="Cuomo C."/>
            <person name="Burger G."/>
            <person name="Gray M.W."/>
            <person name="Holland P.W.H."/>
            <person name="King N."/>
            <person name="Lang F.B.F."/>
            <person name="Roger A.J."/>
            <person name="Ruiz-Trillo I."/>
            <person name="Young S.K."/>
            <person name="Zeng Q."/>
            <person name="Gargeya S."/>
            <person name="Fitzgerald M."/>
            <person name="Haas B."/>
            <person name="Abouelleil A."/>
            <person name="Alvarado L."/>
            <person name="Arachchi H.M."/>
            <person name="Berlin A."/>
            <person name="Chapman S.B."/>
            <person name="Gearin G."/>
            <person name="Goldberg J."/>
            <person name="Griggs A."/>
            <person name="Gujja S."/>
            <person name="Hansen M."/>
            <person name="Heiman D."/>
            <person name="Howarth C."/>
            <person name="Larimer J."/>
            <person name="Lui A."/>
            <person name="MacDonald P.J.P."/>
            <person name="McCowen C."/>
            <person name="Montmayeur A."/>
            <person name="Murphy C."/>
            <person name="Neiman D."/>
            <person name="Pearson M."/>
            <person name="Priest M."/>
            <person name="Roberts A."/>
            <person name="Saif S."/>
            <person name="Shea T."/>
            <person name="Sisk P."/>
            <person name="Stolte C."/>
            <person name="Sykes S."/>
            <person name="Wortman J."/>
            <person name="Nusbaum C."/>
            <person name="Birren B."/>
        </authorList>
    </citation>
    <scope>NUCLEOTIDE SEQUENCE [LARGE SCALE GENOMIC DNA]</scope>
    <source>
        <strain evidence="11 12">ATCC 38327</strain>
    </source>
</reference>
<dbReference type="PANTHER" id="PTHR11073:SF1">
    <property type="entry name" value="CALNEXIN 14D-RELATED"/>
    <property type="match status" value="1"/>
</dbReference>
<evidence type="ECO:0000313" key="12">
    <source>
        <dbReference type="Proteomes" id="UP000054350"/>
    </source>
</evidence>
<dbReference type="GO" id="GO:0051082">
    <property type="term" value="F:unfolded protein binding"/>
    <property type="evidence" value="ECO:0007669"/>
    <property type="project" value="InterPro"/>
</dbReference>
<dbReference type="Proteomes" id="UP000054350">
    <property type="component" value="Unassembled WGS sequence"/>
</dbReference>
<evidence type="ECO:0000256" key="7">
    <source>
        <dbReference type="ARBA" id="ARBA00023186"/>
    </source>
</evidence>
<evidence type="ECO:0000256" key="9">
    <source>
        <dbReference type="RuleBase" id="RU362126"/>
    </source>
</evidence>
<feature type="chain" id="PRO_5005394234" description="Calnexin" evidence="9">
    <location>
        <begin position="24"/>
        <end position="622"/>
    </location>
</feature>
<name>A0A0L0RY92_ALLM3</name>
<sequence length="622" mass="67183">MPSPSKTAAAALALLALSSAVTADAPAAAAATKPDDAAASAAKPLWKPSTVTLPAGSLGEQFASVADFEKHWIPSRASKEDVPAGEKDATEDADLWRYRGQWAVEEATETVGAHAGDLGLVLKSAAAHHAISRALPHPITFDGHDAVTVQYEVKLQNGLECGGAYLKLLSHDASKPYDPATFSDKTPYTIMFGPDKCGATNKVHFIFRHKNKKTGKIVEHHLKNPPSVPSTYSKETHLYTLIVHPEKNTFEIKIDGVSKQTGSLLDDFEPPVVAPKEIDDPNDKKPADWVDEAKIPDPKAAKPADWDEDAPLEIEDADATMPADWLENELEYIPDPDAKQPEDWDAEEDGEWVAPTVANPKCAEASGCGPWKRPMKRNPDYKGKWAAPLIDNPAYKGPWAPRKIANPDYVDEKHPGYMTPIGAVGFELWTMQNNIHFDNILVSDSVNAATLDQWTKDTWEVKHTAEEVLTKADEPEKAKDVDADADEIVKSINQLTFGDIAEQLTPASFVKFAQKALVDPAKAAASLPITAGAAGLSVAAVIAFILALLTGPSAADKKKQKVQSAAAKKKKDDDADADEAEVEQEEEEEENEEPAAKASPKKASPAKTTKRPAKEATSEDDE</sequence>
<proteinExistence type="inferred from homology"/>
<accession>A0A0L0RY92</accession>
<feature type="compositionally biased region" description="Low complexity" evidence="10">
    <location>
        <begin position="596"/>
        <end position="607"/>
    </location>
</feature>
<dbReference type="OMA" id="WEVKHTA"/>
<protein>
    <recommendedName>
        <fullName evidence="13">Calnexin</fullName>
    </recommendedName>
</protein>
<dbReference type="InterPro" id="IPR001580">
    <property type="entry name" value="Calret/calnex"/>
</dbReference>
<keyword evidence="3 9" id="KW-0812">Transmembrane</keyword>
<evidence type="ECO:0008006" key="13">
    <source>
        <dbReference type="Google" id="ProtNLM"/>
    </source>
</evidence>
<dbReference type="OrthoDB" id="1938156at2759"/>
<feature type="disulfide bond" evidence="8">
    <location>
        <begin position="161"/>
        <end position="197"/>
    </location>
</feature>
<organism evidence="11 12">
    <name type="scientific">Allomyces macrogynus (strain ATCC 38327)</name>
    <name type="common">Allomyces javanicus var. macrogynus</name>
    <dbReference type="NCBI Taxonomy" id="578462"/>
    <lineage>
        <taxon>Eukaryota</taxon>
        <taxon>Fungi</taxon>
        <taxon>Fungi incertae sedis</taxon>
        <taxon>Blastocladiomycota</taxon>
        <taxon>Blastocladiomycetes</taxon>
        <taxon>Blastocladiales</taxon>
        <taxon>Blastocladiaceae</taxon>
        <taxon>Allomyces</taxon>
    </lineage>
</organism>
<dbReference type="InterPro" id="IPR013320">
    <property type="entry name" value="ConA-like_dom_sf"/>
</dbReference>
<evidence type="ECO:0000256" key="3">
    <source>
        <dbReference type="ARBA" id="ARBA00022692"/>
    </source>
</evidence>
<dbReference type="AlphaFoldDB" id="A0A0L0RY92"/>
<dbReference type="Pfam" id="PF00262">
    <property type="entry name" value="Calreticulin"/>
    <property type="match status" value="1"/>
</dbReference>
<keyword evidence="9" id="KW-0732">Signal</keyword>
<evidence type="ECO:0000256" key="2">
    <source>
        <dbReference type="ARBA" id="ARBA00010983"/>
    </source>
</evidence>
<dbReference type="PANTHER" id="PTHR11073">
    <property type="entry name" value="CALRETICULIN AND CALNEXIN"/>
    <property type="match status" value="1"/>
</dbReference>
<feature type="region of interest" description="Disordered" evidence="10">
    <location>
        <begin position="265"/>
        <end position="291"/>
    </location>
</feature>
<dbReference type="PROSITE" id="PS00804">
    <property type="entry name" value="CALRETICULIN_2"/>
    <property type="match status" value="1"/>
</dbReference>
<dbReference type="Gene3D" id="2.10.250.10">
    <property type="entry name" value="Calreticulin/calnexin, P domain"/>
    <property type="match status" value="1"/>
</dbReference>
<keyword evidence="5 9" id="KW-1133">Transmembrane helix</keyword>
<dbReference type="SUPFAM" id="SSF63887">
    <property type="entry name" value="P-domain of calnexin/calreticulin"/>
    <property type="match status" value="1"/>
</dbReference>
<evidence type="ECO:0000256" key="10">
    <source>
        <dbReference type="SAM" id="MobiDB-lite"/>
    </source>
</evidence>
<feature type="region of interest" description="Disordered" evidence="10">
    <location>
        <begin position="556"/>
        <end position="622"/>
    </location>
</feature>
<dbReference type="GO" id="GO:0006457">
    <property type="term" value="P:protein folding"/>
    <property type="evidence" value="ECO:0007669"/>
    <property type="project" value="InterPro"/>
</dbReference>
<evidence type="ECO:0000256" key="4">
    <source>
        <dbReference type="ARBA" id="ARBA00022824"/>
    </source>
</evidence>
<comment type="similarity">
    <text evidence="2 9">Belongs to the calreticulin family.</text>
</comment>
<feature type="compositionally biased region" description="Basic and acidic residues" evidence="10">
    <location>
        <begin position="276"/>
        <end position="291"/>
    </location>
</feature>
<dbReference type="FunFam" id="2.60.120.200:FF:000011">
    <property type="entry name" value="Probable calnexin"/>
    <property type="match status" value="1"/>
</dbReference>
<dbReference type="EMBL" id="GG745329">
    <property type="protein sequence ID" value="KNE55367.1"/>
    <property type="molecule type" value="Genomic_DNA"/>
</dbReference>
<feature type="compositionally biased region" description="Basic and acidic residues" evidence="10">
    <location>
        <begin position="612"/>
        <end position="622"/>
    </location>
</feature>
<dbReference type="GO" id="GO:0005509">
    <property type="term" value="F:calcium ion binding"/>
    <property type="evidence" value="ECO:0007669"/>
    <property type="project" value="InterPro"/>
</dbReference>
<feature type="compositionally biased region" description="Acidic residues" evidence="10">
    <location>
        <begin position="574"/>
        <end position="593"/>
    </location>
</feature>
<evidence type="ECO:0000256" key="5">
    <source>
        <dbReference type="ARBA" id="ARBA00022989"/>
    </source>
</evidence>
<keyword evidence="12" id="KW-1185">Reference proteome</keyword>
<dbReference type="SUPFAM" id="SSF49899">
    <property type="entry name" value="Concanavalin A-like lectins/glucanases"/>
    <property type="match status" value="1"/>
</dbReference>
<dbReference type="Gene3D" id="2.60.120.200">
    <property type="match status" value="1"/>
</dbReference>
<evidence type="ECO:0000256" key="8">
    <source>
        <dbReference type="PIRSR" id="PIRSR601580-3"/>
    </source>
</evidence>
<keyword evidence="4 9" id="KW-0256">Endoplasmic reticulum</keyword>
<feature type="transmembrane region" description="Helical" evidence="9">
    <location>
        <begin position="527"/>
        <end position="549"/>
    </location>
</feature>
<dbReference type="eggNOG" id="KOG0675">
    <property type="taxonomic scope" value="Eukaryota"/>
</dbReference>